<protein>
    <submittedName>
        <fullName evidence="1">Putative sporulation protein YtxC</fullName>
    </submittedName>
</protein>
<keyword evidence="2" id="KW-1185">Reference proteome</keyword>
<organism evidence="1 2">
    <name type="scientific">Romboutsia lituseburensis DSM 797</name>
    <dbReference type="NCBI Taxonomy" id="1121325"/>
    <lineage>
        <taxon>Bacteria</taxon>
        <taxon>Bacillati</taxon>
        <taxon>Bacillota</taxon>
        <taxon>Clostridia</taxon>
        <taxon>Peptostreptococcales</taxon>
        <taxon>Peptostreptococcaceae</taxon>
        <taxon>Romboutsia</taxon>
    </lineage>
</organism>
<dbReference type="Pfam" id="PF08812">
    <property type="entry name" value="YtxC"/>
    <property type="match status" value="1"/>
</dbReference>
<accession>A0A1G9R2A1</accession>
<dbReference type="STRING" id="1121325.SAMN04515677_10655"/>
<proteinExistence type="predicted"/>
<evidence type="ECO:0000313" key="1">
    <source>
        <dbReference type="EMBL" id="SDM17374.1"/>
    </source>
</evidence>
<gene>
    <name evidence="1" type="ORF">SAMN04515677_10655</name>
</gene>
<dbReference type="EMBL" id="FNGW01000006">
    <property type="protein sequence ID" value="SDM17374.1"/>
    <property type="molecule type" value="Genomic_DNA"/>
</dbReference>
<dbReference type="AlphaFoldDB" id="A0A1G9R2A1"/>
<name>A0A1G9R2A1_9FIRM</name>
<reference evidence="1 2" key="1">
    <citation type="submission" date="2016-10" db="EMBL/GenBank/DDBJ databases">
        <authorList>
            <person name="de Groot N.N."/>
        </authorList>
    </citation>
    <scope>NUCLEOTIDE SEQUENCE [LARGE SCALE GENOMIC DNA]</scope>
    <source>
        <strain evidence="1 2">DSM 797</strain>
    </source>
</reference>
<dbReference type="InterPro" id="IPR014199">
    <property type="entry name" value="Spore_YtxC"/>
</dbReference>
<sequence>MITNTVPLIVKKGAIDLTTKNIHLSLSEQDKMYALRFLNNSNLNKELRHNDGLIEIKISETNKENIDIESMTEEITILILNIMKYKLLKEYIWKQYHETYLNEEEKIYTYSLELFKTKECFIKDSIRNKINNYILTNDYINIEGFVNFRMKEFMRYISTIGDIAVEEYIIKKDQDEFINVLKYFIEIQEEKIDLLKVHILKDNSFILYDKHGNKIDNIDNEEIINMVIQENLNYEDYLISTLLTLCPGKIEILDTLKNNSSKEIVQTIKSIFGNKVNLIYQN</sequence>
<dbReference type="Proteomes" id="UP000199068">
    <property type="component" value="Unassembled WGS sequence"/>
</dbReference>
<evidence type="ECO:0000313" key="2">
    <source>
        <dbReference type="Proteomes" id="UP000199068"/>
    </source>
</evidence>